<dbReference type="Gene3D" id="1.10.10.60">
    <property type="entry name" value="Homeodomain-like"/>
    <property type="match status" value="1"/>
</dbReference>
<dbReference type="GO" id="GO:0003700">
    <property type="term" value="F:DNA-binding transcription factor activity"/>
    <property type="evidence" value="ECO:0007669"/>
    <property type="project" value="InterPro"/>
</dbReference>
<evidence type="ECO:0000259" key="4">
    <source>
        <dbReference type="PROSITE" id="PS01124"/>
    </source>
</evidence>
<comment type="caution">
    <text evidence="5">The sequence shown here is derived from an EMBL/GenBank/DDBJ whole genome shotgun (WGS) entry which is preliminary data.</text>
</comment>
<dbReference type="SUPFAM" id="SSF46689">
    <property type="entry name" value="Homeodomain-like"/>
    <property type="match status" value="1"/>
</dbReference>
<dbReference type="SUPFAM" id="SSF51215">
    <property type="entry name" value="Regulatory protein AraC"/>
    <property type="match status" value="1"/>
</dbReference>
<dbReference type="OrthoDB" id="9799345at2"/>
<keyword evidence="2 5" id="KW-0238">DNA-binding</keyword>
<dbReference type="Gene3D" id="2.60.120.10">
    <property type="entry name" value="Jelly Rolls"/>
    <property type="match status" value="1"/>
</dbReference>
<name>A0A495QU83_9ACTN</name>
<organism evidence="5 6">
    <name type="scientific">Actinomadura pelletieri DSM 43383</name>
    <dbReference type="NCBI Taxonomy" id="1120940"/>
    <lineage>
        <taxon>Bacteria</taxon>
        <taxon>Bacillati</taxon>
        <taxon>Actinomycetota</taxon>
        <taxon>Actinomycetes</taxon>
        <taxon>Streptosporangiales</taxon>
        <taxon>Thermomonosporaceae</taxon>
        <taxon>Actinomadura</taxon>
    </lineage>
</organism>
<keyword evidence="3" id="KW-0804">Transcription</keyword>
<dbReference type="PANTHER" id="PTHR43280">
    <property type="entry name" value="ARAC-FAMILY TRANSCRIPTIONAL REGULATOR"/>
    <property type="match status" value="1"/>
</dbReference>
<evidence type="ECO:0000313" key="5">
    <source>
        <dbReference type="EMBL" id="RKS77025.1"/>
    </source>
</evidence>
<evidence type="ECO:0000313" key="6">
    <source>
        <dbReference type="Proteomes" id="UP000274601"/>
    </source>
</evidence>
<reference evidence="5 6" key="1">
    <citation type="submission" date="2018-10" db="EMBL/GenBank/DDBJ databases">
        <title>Genomic Encyclopedia of Archaeal and Bacterial Type Strains, Phase II (KMG-II): from individual species to whole genera.</title>
        <authorList>
            <person name="Goeker M."/>
        </authorList>
    </citation>
    <scope>NUCLEOTIDE SEQUENCE [LARGE SCALE GENOMIC DNA]</scope>
    <source>
        <strain evidence="5 6">DSM 43383</strain>
    </source>
</reference>
<dbReference type="PROSITE" id="PS01124">
    <property type="entry name" value="HTH_ARAC_FAMILY_2"/>
    <property type="match status" value="1"/>
</dbReference>
<feature type="domain" description="HTH araC/xylS-type" evidence="4">
    <location>
        <begin position="191"/>
        <end position="289"/>
    </location>
</feature>
<dbReference type="InterPro" id="IPR009057">
    <property type="entry name" value="Homeodomain-like_sf"/>
</dbReference>
<dbReference type="AlphaFoldDB" id="A0A495QU83"/>
<dbReference type="InterPro" id="IPR037923">
    <property type="entry name" value="HTH-like"/>
</dbReference>
<dbReference type="Proteomes" id="UP000274601">
    <property type="component" value="Unassembled WGS sequence"/>
</dbReference>
<keyword evidence="1" id="KW-0805">Transcription regulation</keyword>
<dbReference type="Pfam" id="PF12833">
    <property type="entry name" value="HTH_18"/>
    <property type="match status" value="1"/>
</dbReference>
<dbReference type="PRINTS" id="PR00032">
    <property type="entry name" value="HTHARAC"/>
</dbReference>
<dbReference type="PANTHER" id="PTHR43280:SF32">
    <property type="entry name" value="TRANSCRIPTIONAL REGULATORY PROTEIN"/>
    <property type="match status" value="1"/>
</dbReference>
<dbReference type="InterPro" id="IPR020449">
    <property type="entry name" value="Tscrpt_reg_AraC-type_HTH"/>
</dbReference>
<evidence type="ECO:0000256" key="3">
    <source>
        <dbReference type="ARBA" id="ARBA00023163"/>
    </source>
</evidence>
<keyword evidence="6" id="KW-1185">Reference proteome</keyword>
<dbReference type="InterPro" id="IPR018060">
    <property type="entry name" value="HTH_AraC"/>
</dbReference>
<dbReference type="EMBL" id="RBWU01000002">
    <property type="protein sequence ID" value="RKS77025.1"/>
    <property type="molecule type" value="Genomic_DNA"/>
</dbReference>
<dbReference type="InterPro" id="IPR003313">
    <property type="entry name" value="AraC-bd"/>
</dbReference>
<dbReference type="Pfam" id="PF02311">
    <property type="entry name" value="AraC_binding"/>
    <property type="match status" value="1"/>
</dbReference>
<dbReference type="GO" id="GO:0043565">
    <property type="term" value="F:sequence-specific DNA binding"/>
    <property type="evidence" value="ECO:0007669"/>
    <property type="project" value="InterPro"/>
</dbReference>
<dbReference type="SMART" id="SM00342">
    <property type="entry name" value="HTH_ARAC"/>
    <property type="match status" value="1"/>
</dbReference>
<gene>
    <name evidence="5" type="ORF">BZB76_2394</name>
</gene>
<sequence>MRERRPLPTHKFDDPLIASGPPGFAIASFGDLAPWSYASFPHRHEFYELVCVTRGSGTHVIDFVPYEVAPVTLYFVAPGQVQFWERRSPLEGFIIVFLEEFLAAQYGDRVSPRRFLALDPLEVGHALRLEPDQVEPIMGLFASMDREYRRAAGADVSVLQAYLHILLVEMRRAHKEAGVGTVEDRRTALARRFLRLVSDEIMQEQTVGGYAARIGITPKYLADVVKRSTGRTPAEIIRAALTVEAKRLLAHTDLSIAQISKRLSFDNPSYFGRFFKREVGTSPGQFRRQAAATAGGAVLASAPSMAAMPPMSPMSVNGAGVTSVP</sequence>
<accession>A0A495QU83</accession>
<proteinExistence type="predicted"/>
<evidence type="ECO:0000256" key="2">
    <source>
        <dbReference type="ARBA" id="ARBA00023125"/>
    </source>
</evidence>
<protein>
    <submittedName>
        <fullName evidence="5">AraC-like DNA-binding protein</fullName>
    </submittedName>
</protein>
<evidence type="ECO:0000256" key="1">
    <source>
        <dbReference type="ARBA" id="ARBA00023015"/>
    </source>
</evidence>
<dbReference type="InterPro" id="IPR014710">
    <property type="entry name" value="RmlC-like_jellyroll"/>
</dbReference>
<dbReference type="RefSeq" id="WP_121434270.1">
    <property type="nucleotide sequence ID" value="NZ_RBWU01000002.1"/>
</dbReference>